<dbReference type="InterPro" id="IPR045851">
    <property type="entry name" value="AMP-bd_C_sf"/>
</dbReference>
<accession>A0A1B9AAK1</accession>
<dbReference type="GO" id="GO:0016405">
    <property type="term" value="F:CoA-ligase activity"/>
    <property type="evidence" value="ECO:0007669"/>
    <property type="project" value="InterPro"/>
</dbReference>
<dbReference type="PANTHER" id="PTHR43352:SF1">
    <property type="entry name" value="ANTHRANILATE--COA LIGASE"/>
    <property type="match status" value="1"/>
</dbReference>
<dbReference type="AlphaFoldDB" id="A0A1B9AAK1"/>
<dbReference type="InterPro" id="IPR025110">
    <property type="entry name" value="AMP-bd_C"/>
</dbReference>
<feature type="domain" description="AMP-dependent synthetase/ligase" evidence="2">
    <location>
        <begin position="23"/>
        <end position="384"/>
    </location>
</feature>
<comment type="caution">
    <text evidence="4">The sequence shown here is derived from an EMBL/GenBank/DDBJ whole genome shotgun (WGS) entry which is preliminary data.</text>
</comment>
<proteinExistence type="predicted"/>
<dbReference type="Gene3D" id="3.30.300.30">
    <property type="match status" value="1"/>
</dbReference>
<dbReference type="RefSeq" id="WP_065412316.1">
    <property type="nucleotide sequence ID" value="NZ_MAYT01000032.1"/>
</dbReference>
<evidence type="ECO:0000313" key="5">
    <source>
        <dbReference type="Proteomes" id="UP000092578"/>
    </source>
</evidence>
<dbReference type="GO" id="GO:0005524">
    <property type="term" value="F:ATP binding"/>
    <property type="evidence" value="ECO:0007669"/>
    <property type="project" value="InterPro"/>
</dbReference>
<dbReference type="InterPro" id="IPR000873">
    <property type="entry name" value="AMP-dep_synth/lig_dom"/>
</dbReference>
<dbReference type="InterPro" id="IPR011957">
    <property type="entry name" value="Benz_CoA_lig"/>
</dbReference>
<protein>
    <submittedName>
        <fullName evidence="4">4-hydroxybenzoate--CoA ligase</fullName>
    </submittedName>
</protein>
<name>A0A1B9AAK1_9BACI</name>
<dbReference type="GO" id="GO:0016878">
    <property type="term" value="F:acid-thiol ligase activity"/>
    <property type="evidence" value="ECO:0007669"/>
    <property type="project" value="TreeGrafter"/>
</dbReference>
<dbReference type="EMBL" id="MAYT01000032">
    <property type="protein sequence ID" value="OCA80872.1"/>
    <property type="molecule type" value="Genomic_DNA"/>
</dbReference>
<gene>
    <name evidence="4" type="ORF">A8F95_17335</name>
</gene>
<keyword evidence="5" id="KW-1185">Reference proteome</keyword>
<dbReference type="GO" id="GO:0044550">
    <property type="term" value="P:secondary metabolite biosynthetic process"/>
    <property type="evidence" value="ECO:0007669"/>
    <property type="project" value="TreeGrafter"/>
</dbReference>
<evidence type="ECO:0000259" key="3">
    <source>
        <dbReference type="Pfam" id="PF13193"/>
    </source>
</evidence>
<dbReference type="Proteomes" id="UP000092578">
    <property type="component" value="Unassembled WGS sequence"/>
</dbReference>
<reference evidence="5" key="1">
    <citation type="submission" date="2016-05" db="EMBL/GenBank/DDBJ databases">
        <authorList>
            <person name="Liu B."/>
            <person name="Wang J."/>
            <person name="Zhu Y."/>
            <person name="Liu G."/>
            <person name="Chen Q."/>
            <person name="Chen Z."/>
            <person name="Lan J."/>
            <person name="Che J."/>
            <person name="Ge C."/>
            <person name="Shi H."/>
            <person name="Pan Z."/>
            <person name="Liu X."/>
        </authorList>
    </citation>
    <scope>NUCLEOTIDE SEQUENCE [LARGE SCALE GENOMIC DNA]</scope>
    <source>
        <strain evidence="5">FJAT-27215</strain>
    </source>
</reference>
<evidence type="ECO:0000256" key="1">
    <source>
        <dbReference type="ARBA" id="ARBA00022598"/>
    </source>
</evidence>
<evidence type="ECO:0000313" key="4">
    <source>
        <dbReference type="EMBL" id="OCA80872.1"/>
    </source>
</evidence>
<dbReference type="InterPro" id="IPR042099">
    <property type="entry name" value="ANL_N_sf"/>
</dbReference>
<keyword evidence="1 4" id="KW-0436">Ligase</keyword>
<evidence type="ECO:0000259" key="2">
    <source>
        <dbReference type="Pfam" id="PF00501"/>
    </source>
</evidence>
<feature type="domain" description="AMP-binding enzyme C-terminal" evidence="3">
    <location>
        <begin position="434"/>
        <end position="512"/>
    </location>
</feature>
<dbReference type="Gene3D" id="3.40.50.12780">
    <property type="entry name" value="N-terminal domain of ligase-like"/>
    <property type="match status" value="1"/>
</dbReference>
<dbReference type="SUPFAM" id="SSF56801">
    <property type="entry name" value="Acetyl-CoA synthetase-like"/>
    <property type="match status" value="1"/>
</dbReference>
<dbReference type="NCBIfam" id="TIGR02262">
    <property type="entry name" value="benz_CoA_lig"/>
    <property type="match status" value="1"/>
</dbReference>
<dbReference type="PANTHER" id="PTHR43352">
    <property type="entry name" value="ACETYL-COA SYNTHETASE"/>
    <property type="match status" value="1"/>
</dbReference>
<dbReference type="Pfam" id="PF13193">
    <property type="entry name" value="AMP-binding_C"/>
    <property type="match status" value="1"/>
</dbReference>
<sequence>MDLRGVGIPYNLTQQFIEENIFRGFGDKTAIYYQDEEITYHMLKDKVHQTANMLQEIGVKMEERVLISCHDTPEFIYSFLGAVKMGAVSIPVNTKMQPSDYEYYLNDSRAKVFIVHDDIWEKIAHLRSRFIFLEHVVIIYENATEEFKNTINFKRSIITQSVEFTSPYTTEDDAAFWLYSSGSTGNPKGVIHLQHDIEFAVRTYSKTVLQTTSEDRFLSASKLYFAYGLGGGLYFPLAEGGSTVLIKEPSSAEAMFKAIEKYRPTIFLGVPTLYGAMLEHVQKSGKQYDLSSLRLCTSAGEALPSSFIKKWKELFQVDILDGIGSTEALHIFISNRIGDIKEGSTGKIVQGYEAKVVNEQGIPLPPNEIGDLIICGDSIAHGYWNLHEQNKQKFIGRWLHTGDKYYIDEEGYFWYCGRTDDMLKVGGIWVSPVEIENCLLEHEAVLEAAVVGEKTENNLVVPKAYIVLKEQWKASKKLETSIQEFVKQQLARYKYPRIIQFIDELPKTTTGKIQRYKLRELIQDGTIKL</sequence>
<dbReference type="Pfam" id="PF00501">
    <property type="entry name" value="AMP-binding"/>
    <property type="match status" value="1"/>
</dbReference>
<organism evidence="4 5">
    <name type="scientific">Pseudobacillus wudalianchiensis</name>
    <dbReference type="NCBI Taxonomy" id="1743143"/>
    <lineage>
        <taxon>Bacteria</taxon>
        <taxon>Bacillati</taxon>
        <taxon>Bacillota</taxon>
        <taxon>Bacilli</taxon>
        <taxon>Bacillales</taxon>
        <taxon>Bacillaceae</taxon>
        <taxon>Pseudobacillus</taxon>
    </lineage>
</organism>